<evidence type="ECO:0000256" key="2">
    <source>
        <dbReference type="SAM" id="Phobius"/>
    </source>
</evidence>
<name>A0A813N9I2_9BILA</name>
<feature type="coiled-coil region" evidence="1">
    <location>
        <begin position="169"/>
        <end position="196"/>
    </location>
</feature>
<sequence>MSSNIEEKFDKILKVKNWKNILLRNQIRNDLVRCQFDENTLANYLQRLNDQQLLDIRQRVFNLARDFYFEILILKNFGPKPILRNDFENSNSLNYSLRCHLVQDCLELMEYFTNYSNETTNYYLPGRCTVYSQSQVNFPIGKTFLEQQTNGFKILKSKIVQLSSRIENYKSFTLSYDKMQKDLVEAEKKAGLLLEQNTALKDILKLLLILFVFMIILFIFLICSFRK</sequence>
<reference evidence="3" key="1">
    <citation type="submission" date="2021-02" db="EMBL/GenBank/DDBJ databases">
        <authorList>
            <person name="Nowell W R."/>
        </authorList>
    </citation>
    <scope>NUCLEOTIDE SEQUENCE</scope>
    <source>
        <strain evidence="3">Ploen Becks lab</strain>
    </source>
</reference>
<feature type="transmembrane region" description="Helical" evidence="2">
    <location>
        <begin position="203"/>
        <end position="225"/>
    </location>
</feature>
<protein>
    <submittedName>
        <fullName evidence="3">Uncharacterized protein</fullName>
    </submittedName>
</protein>
<evidence type="ECO:0000313" key="3">
    <source>
        <dbReference type="EMBL" id="CAF0734825.1"/>
    </source>
</evidence>
<proteinExistence type="predicted"/>
<dbReference type="OrthoDB" id="10411150at2759"/>
<gene>
    <name evidence="3" type="ORF">OXX778_LOCUS3066</name>
</gene>
<keyword evidence="4" id="KW-1185">Reference proteome</keyword>
<organism evidence="3 4">
    <name type="scientific">Brachionus calyciflorus</name>
    <dbReference type="NCBI Taxonomy" id="104777"/>
    <lineage>
        <taxon>Eukaryota</taxon>
        <taxon>Metazoa</taxon>
        <taxon>Spiralia</taxon>
        <taxon>Gnathifera</taxon>
        <taxon>Rotifera</taxon>
        <taxon>Eurotatoria</taxon>
        <taxon>Monogononta</taxon>
        <taxon>Pseudotrocha</taxon>
        <taxon>Ploima</taxon>
        <taxon>Brachionidae</taxon>
        <taxon>Brachionus</taxon>
    </lineage>
</organism>
<keyword evidence="1" id="KW-0175">Coiled coil</keyword>
<dbReference type="AlphaFoldDB" id="A0A813N9I2"/>
<dbReference type="Proteomes" id="UP000663879">
    <property type="component" value="Unassembled WGS sequence"/>
</dbReference>
<keyword evidence="2" id="KW-1133">Transmembrane helix</keyword>
<dbReference type="EMBL" id="CAJNOC010000259">
    <property type="protein sequence ID" value="CAF0734825.1"/>
    <property type="molecule type" value="Genomic_DNA"/>
</dbReference>
<comment type="caution">
    <text evidence="3">The sequence shown here is derived from an EMBL/GenBank/DDBJ whole genome shotgun (WGS) entry which is preliminary data.</text>
</comment>
<evidence type="ECO:0000313" key="4">
    <source>
        <dbReference type="Proteomes" id="UP000663879"/>
    </source>
</evidence>
<evidence type="ECO:0000256" key="1">
    <source>
        <dbReference type="SAM" id="Coils"/>
    </source>
</evidence>
<keyword evidence="2" id="KW-0812">Transmembrane</keyword>
<accession>A0A813N9I2</accession>
<keyword evidence="2" id="KW-0472">Membrane</keyword>